<keyword evidence="3" id="KW-1185">Reference proteome</keyword>
<dbReference type="Pfam" id="PF13344">
    <property type="entry name" value="Hydrolase_6"/>
    <property type="match status" value="1"/>
</dbReference>
<comment type="cofactor">
    <cofactor evidence="1">
        <name>Mg(2+)</name>
        <dbReference type="ChEBI" id="CHEBI:18420"/>
    </cofactor>
</comment>
<dbReference type="InterPro" id="IPR006357">
    <property type="entry name" value="HAD-SF_hydro_IIA"/>
</dbReference>
<dbReference type="PIRSF" id="PIRSF000915">
    <property type="entry name" value="PGP-type_phosphatase"/>
    <property type="match status" value="1"/>
</dbReference>
<keyword evidence="1" id="KW-0460">Magnesium</keyword>
<dbReference type="InterPro" id="IPR023214">
    <property type="entry name" value="HAD_sf"/>
</dbReference>
<evidence type="ECO:0000256" key="1">
    <source>
        <dbReference type="PIRNR" id="PIRNR000915"/>
    </source>
</evidence>
<dbReference type="PANTHER" id="PTHR19288">
    <property type="entry name" value="4-NITROPHENYLPHOSPHATASE-RELATED"/>
    <property type="match status" value="1"/>
</dbReference>
<evidence type="ECO:0000313" key="3">
    <source>
        <dbReference type="Proteomes" id="UP001306950"/>
    </source>
</evidence>
<sequence>MRQTSLHDFSGYLFDLDGTIYIGDKALDGAAATIRGLRERKKAVIFATNTTLYTREEVRDKLAGHGITCRTEEIITALSAAGAYFRDFASGAKVFLVGGAAMREEMHRSGISVTREAGQATHVLVGLDRGFDFDKLTAAVNAVRGGARLIAANPDPFCPAEEGVIPDTWAFIKAIETASGVPPHETVGKPSKYYASCALRQLRTSPEQCLMVGDRLDTDIALGKSIGMSTALVLSGVDTRESVMRTGIHPDYICSSVSAIFDGNNLHLTVEE</sequence>
<comment type="caution">
    <text evidence="2">The sequence shown here is derived from an EMBL/GenBank/DDBJ whole genome shotgun (WGS) entry which is preliminary data.</text>
</comment>
<evidence type="ECO:0000313" key="2">
    <source>
        <dbReference type="EMBL" id="MEF2967104.1"/>
    </source>
</evidence>
<accession>A0ABU7VTN1</accession>
<dbReference type="NCBIfam" id="TIGR01460">
    <property type="entry name" value="HAD-SF-IIA"/>
    <property type="match status" value="1"/>
</dbReference>
<dbReference type="RefSeq" id="WP_331847319.1">
    <property type="nucleotide sequence ID" value="NZ_JAZHPZ010000006.1"/>
</dbReference>
<organism evidence="2 3">
    <name type="scientific">Paenibacillus haidiansis</name>
    <dbReference type="NCBI Taxonomy" id="1574488"/>
    <lineage>
        <taxon>Bacteria</taxon>
        <taxon>Bacillati</taxon>
        <taxon>Bacillota</taxon>
        <taxon>Bacilli</taxon>
        <taxon>Bacillales</taxon>
        <taxon>Paenibacillaceae</taxon>
        <taxon>Paenibacillus</taxon>
    </lineage>
</organism>
<name>A0ABU7VTN1_9BACL</name>
<dbReference type="GO" id="GO:0016787">
    <property type="term" value="F:hydrolase activity"/>
    <property type="evidence" value="ECO:0007669"/>
    <property type="project" value="UniProtKB-KW"/>
</dbReference>
<gene>
    <name evidence="2" type="ORF">V3851_14790</name>
</gene>
<dbReference type="Pfam" id="PF13242">
    <property type="entry name" value="Hydrolase_like"/>
    <property type="match status" value="1"/>
</dbReference>
<dbReference type="EMBL" id="JAZHPZ010000006">
    <property type="protein sequence ID" value="MEF2967104.1"/>
    <property type="molecule type" value="Genomic_DNA"/>
</dbReference>
<protein>
    <recommendedName>
        <fullName evidence="1">Acid sugar phosphatase</fullName>
        <ecNumber evidence="1">3.1.3.-</ecNumber>
    </recommendedName>
</protein>
<dbReference type="InterPro" id="IPR036412">
    <property type="entry name" value="HAD-like_sf"/>
</dbReference>
<dbReference type="Gene3D" id="3.40.50.1000">
    <property type="entry name" value="HAD superfamily/HAD-like"/>
    <property type="match status" value="2"/>
</dbReference>
<comment type="similarity">
    <text evidence="1">Belongs to the HAD-like hydrolase superfamily. NagD family.</text>
</comment>
<dbReference type="SUPFAM" id="SSF56784">
    <property type="entry name" value="HAD-like"/>
    <property type="match status" value="1"/>
</dbReference>
<comment type="function">
    <text evidence="1">Catalyzes the dephosphorylation of 2-6 carbon acid sugars in vitro.</text>
</comment>
<reference evidence="2 3" key="1">
    <citation type="submission" date="2024-02" db="EMBL/GenBank/DDBJ databases">
        <title>A nitrogen-fixing paenibacillus bacterium.</title>
        <authorList>
            <person name="Zhang W.L."/>
            <person name="Chen S.F."/>
        </authorList>
    </citation>
    <scope>NUCLEOTIDE SEQUENCE [LARGE SCALE GENOMIC DNA]</scope>
    <source>
        <strain evidence="2 3">M1</strain>
    </source>
</reference>
<proteinExistence type="inferred from homology"/>
<dbReference type="Proteomes" id="UP001306950">
    <property type="component" value="Unassembled WGS sequence"/>
</dbReference>
<keyword evidence="2" id="KW-0378">Hydrolase</keyword>
<dbReference type="PANTHER" id="PTHR19288:SF46">
    <property type="entry name" value="HALOACID DEHALOGENASE-LIKE HYDROLASE DOMAIN-CONTAINING PROTEIN 2"/>
    <property type="match status" value="1"/>
</dbReference>
<dbReference type="EC" id="3.1.3.-" evidence="1"/>
<keyword evidence="1" id="KW-0479">Metal-binding</keyword>